<proteinExistence type="predicted"/>
<sequence>MKKRICYLFVFNGYADWEAAYTVAHLNKYSDFMIRTFSIDGQTITSMGDIRIEPDHSLEEVDPKKVDLLLLPGGEAWENEEHQEIALLVEAFLHANKTVAAICGATVLLGNHGFLDHVPHTSNDLAYLKDLAPDYRGDAHYVQEPCVSSDNLITANGAAALELMVAIFKKFNVMEDSVTDAVYDLFRSAGMENRMFAETEA</sequence>
<keyword evidence="2" id="KW-0378">Hydrolase</keyword>
<dbReference type="Gene3D" id="3.40.50.880">
    <property type="match status" value="1"/>
</dbReference>
<dbReference type="CDD" id="cd03140">
    <property type="entry name" value="GATase1_PfpI_3"/>
    <property type="match status" value="1"/>
</dbReference>
<organism evidence="2 3">
    <name type="scientific">Pseudobacter ginsenosidimutans</name>
    <dbReference type="NCBI Taxonomy" id="661488"/>
    <lineage>
        <taxon>Bacteria</taxon>
        <taxon>Pseudomonadati</taxon>
        <taxon>Bacteroidota</taxon>
        <taxon>Chitinophagia</taxon>
        <taxon>Chitinophagales</taxon>
        <taxon>Chitinophagaceae</taxon>
        <taxon>Pseudobacter</taxon>
    </lineage>
</organism>
<keyword evidence="3" id="KW-1185">Reference proteome</keyword>
<dbReference type="EMBL" id="SGXA01000002">
    <property type="protein sequence ID" value="RZS72105.1"/>
    <property type="molecule type" value="Genomic_DNA"/>
</dbReference>
<dbReference type="InterPro" id="IPR050325">
    <property type="entry name" value="Prot/Nucl_acid_deglycase"/>
</dbReference>
<dbReference type="InterPro" id="IPR002818">
    <property type="entry name" value="DJ-1/PfpI"/>
</dbReference>
<keyword evidence="2" id="KW-0645">Protease</keyword>
<dbReference type="OrthoDB" id="6003696at2"/>
<dbReference type="GO" id="GO:0008233">
    <property type="term" value="F:peptidase activity"/>
    <property type="evidence" value="ECO:0007669"/>
    <property type="project" value="UniProtKB-KW"/>
</dbReference>
<dbReference type="GO" id="GO:0005737">
    <property type="term" value="C:cytoplasm"/>
    <property type="evidence" value="ECO:0007669"/>
    <property type="project" value="TreeGrafter"/>
</dbReference>
<evidence type="ECO:0000313" key="2">
    <source>
        <dbReference type="EMBL" id="RZS72105.1"/>
    </source>
</evidence>
<dbReference type="RefSeq" id="WP_158643785.1">
    <property type="nucleotide sequence ID" value="NZ_CP042431.1"/>
</dbReference>
<evidence type="ECO:0000313" key="3">
    <source>
        <dbReference type="Proteomes" id="UP000293874"/>
    </source>
</evidence>
<accession>A0A4Q7MTE1</accession>
<reference evidence="2 3" key="1">
    <citation type="submission" date="2019-02" db="EMBL/GenBank/DDBJ databases">
        <title>Genomic Encyclopedia of Type Strains, Phase IV (KMG-IV): sequencing the most valuable type-strain genomes for metagenomic binning, comparative biology and taxonomic classification.</title>
        <authorList>
            <person name="Goeker M."/>
        </authorList>
    </citation>
    <scope>NUCLEOTIDE SEQUENCE [LARGE SCALE GENOMIC DNA]</scope>
    <source>
        <strain evidence="2 3">DSM 18116</strain>
    </source>
</reference>
<dbReference type="GO" id="GO:0006508">
    <property type="term" value="P:proteolysis"/>
    <property type="evidence" value="ECO:0007669"/>
    <property type="project" value="UniProtKB-KW"/>
</dbReference>
<feature type="domain" description="DJ-1/PfpI" evidence="1">
    <location>
        <begin position="7"/>
        <end position="169"/>
    </location>
</feature>
<protein>
    <submittedName>
        <fullName evidence="2">Putative intracellular protease/amidase</fullName>
    </submittedName>
</protein>
<name>A0A4Q7MTE1_9BACT</name>
<dbReference type="PANTHER" id="PTHR48094">
    <property type="entry name" value="PROTEIN/NUCLEIC ACID DEGLYCASE DJ-1-RELATED"/>
    <property type="match status" value="1"/>
</dbReference>
<dbReference type="InterPro" id="IPR029062">
    <property type="entry name" value="Class_I_gatase-like"/>
</dbReference>
<dbReference type="Pfam" id="PF01965">
    <property type="entry name" value="DJ-1_PfpI"/>
    <property type="match status" value="1"/>
</dbReference>
<dbReference type="Proteomes" id="UP000293874">
    <property type="component" value="Unassembled WGS sequence"/>
</dbReference>
<dbReference type="SUPFAM" id="SSF52317">
    <property type="entry name" value="Class I glutamine amidotransferase-like"/>
    <property type="match status" value="1"/>
</dbReference>
<dbReference type="AlphaFoldDB" id="A0A4Q7MTE1"/>
<comment type="caution">
    <text evidence="2">The sequence shown here is derived from an EMBL/GenBank/DDBJ whole genome shotgun (WGS) entry which is preliminary data.</text>
</comment>
<gene>
    <name evidence="2" type="ORF">EV199_4020</name>
</gene>
<evidence type="ECO:0000259" key="1">
    <source>
        <dbReference type="Pfam" id="PF01965"/>
    </source>
</evidence>
<dbReference type="PANTHER" id="PTHR48094:SF19">
    <property type="entry name" value="DJ-1_PFPI DOMAIN-CONTAINING PROTEIN"/>
    <property type="match status" value="1"/>
</dbReference>